<dbReference type="AlphaFoldDB" id="A0A375IB95"/>
<proteinExistence type="predicted"/>
<dbReference type="EMBL" id="OOEF01000031">
    <property type="protein sequence ID" value="SPK70138.1"/>
    <property type="molecule type" value="Genomic_DNA"/>
</dbReference>
<dbReference type="Proteomes" id="UP000255505">
    <property type="component" value="Unassembled WGS sequence"/>
</dbReference>
<evidence type="ECO:0000313" key="4">
    <source>
        <dbReference type="Proteomes" id="UP000255505"/>
    </source>
</evidence>
<dbReference type="EMBL" id="LT991978">
    <property type="protein sequence ID" value="SPK77739.1"/>
    <property type="molecule type" value="Genomic_DNA"/>
</dbReference>
<organism evidence="2 4">
    <name type="scientific">Cupriavidus taiwanensis</name>
    <dbReference type="NCBI Taxonomy" id="164546"/>
    <lineage>
        <taxon>Bacteria</taxon>
        <taxon>Pseudomonadati</taxon>
        <taxon>Pseudomonadota</taxon>
        <taxon>Betaproteobacteria</taxon>
        <taxon>Burkholderiales</taxon>
        <taxon>Burkholderiaceae</taxon>
        <taxon>Cupriavidus</taxon>
    </lineage>
</organism>
<evidence type="ECO:0000313" key="1">
    <source>
        <dbReference type="EMBL" id="SPK70138.1"/>
    </source>
</evidence>
<geneLocation type="plasmid" evidence="3">
    <name>III</name>
</geneLocation>
<dbReference type="EMBL" id="OOEF01000059">
    <property type="protein sequence ID" value="SPK70642.1"/>
    <property type="molecule type" value="Genomic_DNA"/>
</dbReference>
<dbReference type="Proteomes" id="UP000255505">
    <property type="component" value="Plasmid III"/>
</dbReference>
<gene>
    <name evidence="3" type="ORF">CT19425_P70079</name>
    <name evidence="1" type="ORF">CT19425_U370005</name>
    <name evidence="2" type="ORF">CT19425_U620004</name>
</gene>
<accession>A0A375IB95</accession>
<reference evidence="2 4" key="1">
    <citation type="submission" date="2018-01" db="EMBL/GenBank/DDBJ databases">
        <authorList>
            <person name="Gaut B.S."/>
            <person name="Morton B.R."/>
            <person name="Clegg M.T."/>
            <person name="Duvall M.R."/>
        </authorList>
    </citation>
    <scope>NUCLEOTIDE SEQUENCE [LARGE SCALE GENOMIC DNA]</scope>
    <source>
        <strain evidence="2">Cupriavidus taiwanensis LMG 19425</strain>
        <plasmid evidence="4">Plasmid iii</plasmid>
    </source>
</reference>
<keyword evidence="3" id="KW-0614">Plasmid</keyword>
<sequence length="57" mass="6001">MLAEPGANIVLNGFGDTKAAMSAIQATGAQVIHQPPICVNLKRSKSFLPWLTIPSVP</sequence>
<name>A0A375IB95_9BURK</name>
<evidence type="ECO:0000313" key="2">
    <source>
        <dbReference type="EMBL" id="SPK70642.1"/>
    </source>
</evidence>
<protein>
    <submittedName>
        <fullName evidence="2">Uncharacterized protein</fullName>
    </submittedName>
</protein>
<evidence type="ECO:0000313" key="3">
    <source>
        <dbReference type="EMBL" id="SPK77739.1"/>
    </source>
</evidence>